<dbReference type="PANTHER" id="PTHR30469:SF29">
    <property type="entry name" value="BLR2860 PROTEIN"/>
    <property type="match status" value="1"/>
</dbReference>
<dbReference type="FunFam" id="2.40.30.170:FF:000010">
    <property type="entry name" value="Efflux RND transporter periplasmic adaptor subunit"/>
    <property type="match status" value="1"/>
</dbReference>
<dbReference type="GO" id="GO:0015562">
    <property type="term" value="F:efflux transmembrane transporter activity"/>
    <property type="evidence" value="ECO:0007669"/>
    <property type="project" value="TreeGrafter"/>
</dbReference>
<dbReference type="Gene3D" id="1.10.287.470">
    <property type="entry name" value="Helix hairpin bin"/>
    <property type="match status" value="1"/>
</dbReference>
<dbReference type="Gene3D" id="2.40.420.20">
    <property type="match status" value="1"/>
</dbReference>
<dbReference type="STRING" id="1122240.GCA_000620105_02893"/>
<gene>
    <name evidence="8" type="ORF">DAI18_00125</name>
</gene>
<dbReference type="Gene3D" id="2.40.50.100">
    <property type="match status" value="1"/>
</dbReference>
<feature type="domain" description="Multidrug resistance protein MdtA-like barrel-sandwich hybrid" evidence="5">
    <location>
        <begin position="78"/>
        <end position="200"/>
    </location>
</feature>
<evidence type="ECO:0000259" key="7">
    <source>
        <dbReference type="Pfam" id="PF25967"/>
    </source>
</evidence>
<dbReference type="Gene3D" id="2.40.30.170">
    <property type="match status" value="1"/>
</dbReference>
<dbReference type="Pfam" id="PF25967">
    <property type="entry name" value="RND-MFP_C"/>
    <property type="match status" value="1"/>
</dbReference>
<dbReference type="OrthoDB" id="9784484at2"/>
<reference evidence="8 9" key="1">
    <citation type="submission" date="2018-04" db="EMBL/GenBank/DDBJ databases">
        <title>Denitrifier Microvirgula.</title>
        <authorList>
            <person name="Anderson E."/>
            <person name="Jang J."/>
            <person name="Ishii S."/>
        </authorList>
    </citation>
    <scope>NUCLEOTIDE SEQUENCE [LARGE SCALE GENOMIC DNA]</scope>
    <source>
        <strain evidence="8 9">BE2.4</strain>
    </source>
</reference>
<feature type="domain" description="CusB-like beta-barrel" evidence="6">
    <location>
        <begin position="210"/>
        <end position="282"/>
    </location>
</feature>
<feature type="domain" description="Multidrug resistance protein MdtA-like C-terminal permuted SH3" evidence="7">
    <location>
        <begin position="288"/>
        <end position="351"/>
    </location>
</feature>
<dbReference type="PANTHER" id="PTHR30469">
    <property type="entry name" value="MULTIDRUG RESISTANCE PROTEIN MDTA"/>
    <property type="match status" value="1"/>
</dbReference>
<dbReference type="GO" id="GO:1990281">
    <property type="term" value="C:efflux pump complex"/>
    <property type="evidence" value="ECO:0007669"/>
    <property type="project" value="TreeGrafter"/>
</dbReference>
<dbReference type="InterPro" id="IPR006143">
    <property type="entry name" value="RND_pump_MFP"/>
</dbReference>
<dbReference type="Proteomes" id="UP000244173">
    <property type="component" value="Chromosome"/>
</dbReference>
<protein>
    <submittedName>
        <fullName evidence="8">Efflux transporter periplasmic adaptor subunit</fullName>
    </submittedName>
</protein>
<evidence type="ECO:0000256" key="1">
    <source>
        <dbReference type="ARBA" id="ARBA00004196"/>
    </source>
</evidence>
<dbReference type="Pfam" id="PF25917">
    <property type="entry name" value="BSH_RND"/>
    <property type="match status" value="1"/>
</dbReference>
<keyword evidence="4" id="KW-0175">Coiled coil</keyword>
<dbReference type="SUPFAM" id="SSF111369">
    <property type="entry name" value="HlyD-like secretion proteins"/>
    <property type="match status" value="1"/>
</dbReference>
<organism evidence="8 9">
    <name type="scientific">Microvirgula aerodenitrificans</name>
    <dbReference type="NCBI Taxonomy" id="57480"/>
    <lineage>
        <taxon>Bacteria</taxon>
        <taxon>Pseudomonadati</taxon>
        <taxon>Pseudomonadota</taxon>
        <taxon>Betaproteobacteria</taxon>
        <taxon>Neisseriales</taxon>
        <taxon>Aquaspirillaceae</taxon>
        <taxon>Microvirgula</taxon>
    </lineage>
</organism>
<evidence type="ECO:0000256" key="2">
    <source>
        <dbReference type="ARBA" id="ARBA00009477"/>
    </source>
</evidence>
<accession>A0A2U3TGW0</accession>
<comment type="similarity">
    <text evidence="2">Belongs to the membrane fusion protein (MFP) (TC 8.A.1) family.</text>
</comment>
<keyword evidence="9" id="KW-1185">Reference proteome</keyword>
<dbReference type="EMBL" id="CP028519">
    <property type="protein sequence ID" value="AVY92628.1"/>
    <property type="molecule type" value="Genomic_DNA"/>
</dbReference>
<evidence type="ECO:0000256" key="4">
    <source>
        <dbReference type="SAM" id="Coils"/>
    </source>
</evidence>
<evidence type="ECO:0000259" key="5">
    <source>
        <dbReference type="Pfam" id="PF25917"/>
    </source>
</evidence>
<dbReference type="InterPro" id="IPR058627">
    <property type="entry name" value="MdtA-like_C"/>
</dbReference>
<comment type="subcellular location">
    <subcellularLocation>
        <location evidence="1">Cell envelope</location>
    </subcellularLocation>
</comment>
<evidence type="ECO:0000313" key="9">
    <source>
        <dbReference type="Proteomes" id="UP000244173"/>
    </source>
</evidence>
<evidence type="ECO:0000259" key="6">
    <source>
        <dbReference type="Pfam" id="PF25954"/>
    </source>
</evidence>
<keyword evidence="3" id="KW-0813">Transport</keyword>
<feature type="coiled-coil region" evidence="4">
    <location>
        <begin position="148"/>
        <end position="175"/>
    </location>
</feature>
<dbReference type="KEGG" id="maer:DAI18_00125"/>
<sequence length="372" mass="38963">MVDQPDISPRPRLSRAALGATLVLALLAAGLSGWRQWRHPASAPQPATPVAVVATVLQAGDAPAVLDAVGSLRAVREVVLAPESAGRVTGLHFASGTRVAAGDLLVQLYDAPERADRAAALARVRLAQTLLARSRLLVPTGAEPKELLEQHQAELDQAQASVQQLDARIAQKQIRAPFPGVIGVRQVDLGQYLNPGDAIAALANIDRLYVDFSIPQQALAQVRVGATVRVAADAWPGRAFVATVSAIEPRVDRDTRNLRLQATLDNAGGALRPGMHVSAALQLPPERQALVLPATAVQLSAAGDSVVAIRGDRPRQAGTAERVAVTLGRRIGDDVVVTRGLRAGDVVVTEGQLRIQPGAALRVSRLVGAGGH</sequence>
<evidence type="ECO:0000313" key="8">
    <source>
        <dbReference type="EMBL" id="AVY92628.1"/>
    </source>
</evidence>
<dbReference type="AlphaFoldDB" id="A0A2U3TGW0"/>
<dbReference type="NCBIfam" id="TIGR01730">
    <property type="entry name" value="RND_mfp"/>
    <property type="match status" value="1"/>
</dbReference>
<dbReference type="InterPro" id="IPR058792">
    <property type="entry name" value="Beta-barrel_RND_2"/>
</dbReference>
<proteinExistence type="inferred from homology"/>
<dbReference type="InterPro" id="IPR058625">
    <property type="entry name" value="MdtA-like_BSH"/>
</dbReference>
<evidence type="ECO:0000256" key="3">
    <source>
        <dbReference type="ARBA" id="ARBA00022448"/>
    </source>
</evidence>
<dbReference type="Pfam" id="PF25954">
    <property type="entry name" value="Beta-barrel_RND_2"/>
    <property type="match status" value="1"/>
</dbReference>
<name>A0A2U3TGW0_9NEIS</name>
<dbReference type="RefSeq" id="WP_107888487.1">
    <property type="nucleotide sequence ID" value="NZ_CP028519.1"/>
</dbReference>